<dbReference type="AlphaFoldDB" id="A0A1M4MW41"/>
<evidence type="ECO:0000256" key="4">
    <source>
        <dbReference type="SAM" id="Coils"/>
    </source>
</evidence>
<keyword evidence="8" id="KW-1185">Reference proteome</keyword>
<feature type="transmembrane region" description="Helical" evidence="5">
    <location>
        <begin position="112"/>
        <end position="135"/>
    </location>
</feature>
<comment type="similarity">
    <text evidence="2">Belongs to the methyl-accepting chemotaxis (MCP) protein family.</text>
</comment>
<evidence type="ECO:0000256" key="5">
    <source>
        <dbReference type="SAM" id="Phobius"/>
    </source>
</evidence>
<proteinExistence type="inferred from homology"/>
<keyword evidence="4" id="KW-0175">Coiled coil</keyword>
<sequence length="413" mass="42776">MSTEDLSSTKANAIAMTRLVAMALAPLSPIAAFIVGGNVVAELVVAGVLMAVAFLSNRVALRSQAIVLGVVLTGCAAALVSAFAGHPWQIDAHMIFFAVLAIIATMGSKPALLVTVGVAAVHHLAFGLLAPSLVFPSVDVLDALGRVVFHAVIVVLEAAILFWSMHQSDKAEVAILDGRAELSKSAAAAEEAQVEAEATREQALEVAARTRKEGQKAAVAVEEISAAASAAAETASNARAVVEQTRSYAEGSGAVVHRAMDAMDAIKTSSSQIDTIITVIDEIARQTDLLALNAAVESARAGEAGRGFAVVAQEVRKLAQRSADASQQIRNLVTTSSEQVSEGVELVSETGESLNQILNAVSELADLMNGIAENAKQQSEGLNQVSVAISQIDNISEDDVKQTISSKPVLALA</sequence>
<feature type="transmembrane region" description="Helical" evidence="5">
    <location>
        <begin position="65"/>
        <end position="84"/>
    </location>
</feature>
<dbReference type="PROSITE" id="PS50111">
    <property type="entry name" value="CHEMOTAXIS_TRANSDUC_2"/>
    <property type="match status" value="1"/>
</dbReference>
<dbReference type="Pfam" id="PF00015">
    <property type="entry name" value="MCPsignal"/>
    <property type="match status" value="1"/>
</dbReference>
<dbReference type="GO" id="GO:0007165">
    <property type="term" value="P:signal transduction"/>
    <property type="evidence" value="ECO:0007669"/>
    <property type="project" value="UniProtKB-KW"/>
</dbReference>
<feature type="domain" description="Methyl-accepting transducer" evidence="6">
    <location>
        <begin position="185"/>
        <end position="407"/>
    </location>
</feature>
<accession>A0A1M4MW41</accession>
<dbReference type="EMBL" id="FMJB01000040">
    <property type="protein sequence ID" value="SCM66742.1"/>
    <property type="molecule type" value="Genomic_DNA"/>
</dbReference>
<dbReference type="GO" id="GO:0016020">
    <property type="term" value="C:membrane"/>
    <property type="evidence" value="ECO:0007669"/>
    <property type="project" value="InterPro"/>
</dbReference>
<evidence type="ECO:0000259" key="6">
    <source>
        <dbReference type="PROSITE" id="PS50111"/>
    </source>
</evidence>
<gene>
    <name evidence="7" type="primary">mcpA</name>
    <name evidence="7" type="ORF">KARMA_0924</name>
</gene>
<evidence type="ECO:0000313" key="7">
    <source>
        <dbReference type="EMBL" id="SCM66742.1"/>
    </source>
</evidence>
<dbReference type="InterPro" id="IPR051310">
    <property type="entry name" value="MCP_chemotaxis"/>
</dbReference>
<reference evidence="8" key="1">
    <citation type="submission" date="2016-09" db="EMBL/GenBank/DDBJ databases">
        <authorList>
            <person name="Wibberg D."/>
        </authorList>
    </citation>
    <scope>NUCLEOTIDE SEQUENCE [LARGE SCALE GENOMIC DNA]</scope>
</reference>
<dbReference type="GO" id="GO:0006935">
    <property type="term" value="P:chemotaxis"/>
    <property type="evidence" value="ECO:0007669"/>
    <property type="project" value="UniProtKB-KW"/>
</dbReference>
<name>A0A1M4MW41_9RHOB</name>
<feature type="transmembrane region" description="Helical" evidence="5">
    <location>
        <begin position="30"/>
        <end position="53"/>
    </location>
</feature>
<dbReference type="PANTHER" id="PTHR43531">
    <property type="entry name" value="PROTEIN ICFG"/>
    <property type="match status" value="1"/>
</dbReference>
<keyword evidence="5" id="KW-0812">Transmembrane</keyword>
<feature type="coiled-coil region" evidence="4">
    <location>
        <begin position="182"/>
        <end position="209"/>
    </location>
</feature>
<protein>
    <submittedName>
        <fullName evidence="7">Putative chemotaxis protein McpA</fullName>
    </submittedName>
</protein>
<keyword evidence="1" id="KW-0145">Chemotaxis</keyword>
<dbReference type="SMART" id="SM00283">
    <property type="entry name" value="MA"/>
    <property type="match status" value="1"/>
</dbReference>
<dbReference type="SUPFAM" id="SSF58104">
    <property type="entry name" value="Methyl-accepting chemotaxis protein (MCP) signaling domain"/>
    <property type="match status" value="1"/>
</dbReference>
<dbReference type="Gene3D" id="1.10.287.950">
    <property type="entry name" value="Methyl-accepting chemotaxis protein"/>
    <property type="match status" value="1"/>
</dbReference>
<dbReference type="PANTHER" id="PTHR43531:SF11">
    <property type="entry name" value="METHYL-ACCEPTING CHEMOTAXIS PROTEIN 3"/>
    <property type="match status" value="1"/>
</dbReference>
<evidence type="ECO:0000256" key="2">
    <source>
        <dbReference type="ARBA" id="ARBA00029447"/>
    </source>
</evidence>
<dbReference type="Proteomes" id="UP000184085">
    <property type="component" value="Unassembled WGS sequence"/>
</dbReference>
<keyword evidence="5" id="KW-0472">Membrane</keyword>
<feature type="transmembrane region" description="Helical" evidence="5">
    <location>
        <begin position="147"/>
        <end position="165"/>
    </location>
</feature>
<dbReference type="RefSeq" id="WP_072704738.1">
    <property type="nucleotide sequence ID" value="NZ_FMJB01000040.1"/>
</dbReference>
<organism evidence="7 8">
    <name type="scientific">Donghicola eburneus</name>
    <dbReference type="NCBI Taxonomy" id="393278"/>
    <lineage>
        <taxon>Bacteria</taxon>
        <taxon>Pseudomonadati</taxon>
        <taxon>Pseudomonadota</taxon>
        <taxon>Alphaproteobacteria</taxon>
        <taxon>Rhodobacterales</taxon>
        <taxon>Roseobacteraceae</taxon>
        <taxon>Donghicola</taxon>
    </lineage>
</organism>
<keyword evidence="5" id="KW-1133">Transmembrane helix</keyword>
<keyword evidence="3" id="KW-0807">Transducer</keyword>
<evidence type="ECO:0000256" key="1">
    <source>
        <dbReference type="ARBA" id="ARBA00022500"/>
    </source>
</evidence>
<feature type="transmembrane region" description="Helical" evidence="5">
    <location>
        <begin position="90"/>
        <end position="107"/>
    </location>
</feature>
<evidence type="ECO:0000313" key="8">
    <source>
        <dbReference type="Proteomes" id="UP000184085"/>
    </source>
</evidence>
<dbReference type="InterPro" id="IPR004089">
    <property type="entry name" value="MCPsignal_dom"/>
</dbReference>
<evidence type="ECO:0000256" key="3">
    <source>
        <dbReference type="PROSITE-ProRule" id="PRU00284"/>
    </source>
</evidence>